<dbReference type="Proteomes" id="UP000298646">
    <property type="component" value="Chromosome linear"/>
</dbReference>
<evidence type="ECO:0000313" key="1">
    <source>
        <dbReference type="EMBL" id="QCM01549.1"/>
    </source>
</evidence>
<organism evidence="1 2">
    <name type="scientific">Agrobacterium tumefaciens</name>
    <dbReference type="NCBI Taxonomy" id="358"/>
    <lineage>
        <taxon>Bacteria</taxon>
        <taxon>Pseudomonadati</taxon>
        <taxon>Pseudomonadota</taxon>
        <taxon>Alphaproteobacteria</taxon>
        <taxon>Hyphomicrobiales</taxon>
        <taxon>Rhizobiaceae</taxon>
        <taxon>Rhizobium/Agrobacterium group</taxon>
        <taxon>Agrobacterium</taxon>
        <taxon>Agrobacterium tumefaciens complex</taxon>
    </lineage>
</organism>
<proteinExistence type="predicted"/>
<evidence type="ECO:0000313" key="2">
    <source>
        <dbReference type="Proteomes" id="UP000298646"/>
    </source>
</evidence>
<gene>
    <name evidence="1" type="ORF">CFBP6624_14940</name>
</gene>
<dbReference type="RefSeq" id="WP_137086151.1">
    <property type="nucleotide sequence ID" value="NZ_CP039908.1"/>
</dbReference>
<sequence length="169" mass="18963">MVQIIPVLDEIQLDNLFGPATQILFAPDAEWGGGVKRARLAFSPDRRLGRSLVLSKDMMASISKVRDQASRWKISAYLERNAEDQLKHLDQKQRDVWITSHMREARSLGVRSEANLGRWCYLQAITGGRLTQQPGVTDYMMSRGEVTADEKVRLLLTSVTAAARHGVKA</sequence>
<dbReference type="EMBL" id="CP039908">
    <property type="protein sequence ID" value="QCM01549.1"/>
    <property type="molecule type" value="Genomic_DNA"/>
</dbReference>
<reference evidence="1 2" key="1">
    <citation type="submission" date="2019-04" db="EMBL/GenBank/DDBJ databases">
        <title>Complete genome sequence of Agrobacterium tumefaciens CFBP6624.</title>
        <authorList>
            <person name="Haryono M."/>
            <person name="Lin Y.-C."/>
            <person name="Lai E.-M."/>
            <person name="Kuo C.-H."/>
        </authorList>
    </citation>
    <scope>NUCLEOTIDE SEQUENCE [LARGE SCALE GENOMIC DNA]</scope>
    <source>
        <strain evidence="1 2">CFBP6624</strain>
    </source>
</reference>
<protein>
    <submittedName>
        <fullName evidence="1">Uncharacterized protein</fullName>
    </submittedName>
</protein>
<name>A0AAE6ELK0_AGRTU</name>
<dbReference type="AlphaFoldDB" id="A0AAE6ELK0"/>
<accession>A0AAE6ELK0</accession>